<gene>
    <name evidence="1" type="ORF">CCOS01_01870</name>
</gene>
<evidence type="ECO:0000313" key="2">
    <source>
        <dbReference type="Proteomes" id="UP001240678"/>
    </source>
</evidence>
<proteinExistence type="predicted"/>
<keyword evidence="2" id="KW-1185">Reference proteome</keyword>
<protein>
    <submittedName>
        <fullName evidence="1">Uncharacterized protein</fullName>
    </submittedName>
</protein>
<dbReference type="GeneID" id="85333609"/>
<dbReference type="RefSeq" id="XP_060318712.1">
    <property type="nucleotide sequence ID" value="XM_060450062.1"/>
</dbReference>
<reference evidence="1 2" key="1">
    <citation type="submission" date="2016-10" db="EMBL/GenBank/DDBJ databases">
        <title>The genome sequence of Colletotrichum fioriniae PJ7.</title>
        <authorList>
            <person name="Baroncelli R."/>
        </authorList>
    </citation>
    <scope>NUCLEOTIDE SEQUENCE [LARGE SCALE GENOMIC DNA]</scope>
    <source>
        <strain evidence="1 2">IMI 309622</strain>
    </source>
</reference>
<sequence length="217" mass="23292">MGDGKLVFFPPSCNGCGLFHGMAHPPPATCCTTTVLSAEKGRKQEVGGSGFCEMLWACPDCTVTAGWNRHSAGPPEALIYGEALGPAFPRNKGPDIKCLPYPISRNGQHHRTSGTVISLSVFGQSAETRAPFSARSVQEAVWGTQDEKRDAVTLELARLASAPPRIFFFSLSSVPSCASRRSRSAGLFYMLLPYCLVIARGTFAFRLPPAAYGRGTF</sequence>
<accession>A0AAI9Z6V3</accession>
<name>A0AAI9Z6V3_9PEZI</name>
<organism evidence="1 2">
    <name type="scientific">Colletotrichum costaricense</name>
    <dbReference type="NCBI Taxonomy" id="1209916"/>
    <lineage>
        <taxon>Eukaryota</taxon>
        <taxon>Fungi</taxon>
        <taxon>Dikarya</taxon>
        <taxon>Ascomycota</taxon>
        <taxon>Pezizomycotina</taxon>
        <taxon>Sordariomycetes</taxon>
        <taxon>Hypocreomycetidae</taxon>
        <taxon>Glomerellales</taxon>
        <taxon>Glomerellaceae</taxon>
        <taxon>Colletotrichum</taxon>
        <taxon>Colletotrichum acutatum species complex</taxon>
    </lineage>
</organism>
<evidence type="ECO:0000313" key="1">
    <source>
        <dbReference type="EMBL" id="KAK1536550.1"/>
    </source>
</evidence>
<dbReference type="AlphaFoldDB" id="A0AAI9Z6V3"/>
<comment type="caution">
    <text evidence="1">The sequence shown here is derived from an EMBL/GenBank/DDBJ whole genome shotgun (WGS) entry which is preliminary data.</text>
</comment>
<dbReference type="Proteomes" id="UP001240678">
    <property type="component" value="Unassembled WGS sequence"/>
</dbReference>
<dbReference type="EMBL" id="MOOE01000002">
    <property type="protein sequence ID" value="KAK1536550.1"/>
    <property type="molecule type" value="Genomic_DNA"/>
</dbReference>